<sequence>MTTYMELDQCQVLCACLRAKSICRLYFCRHCLDVRCGECVSHEVDSHYCPNCLENMASAEAKMRKHRCGNCFDCPSCGHTLSTRATAVMLAKPDDPGKTVAQKAYYLTCGFCRWSTRDSNIPDQRQSAGGWQESNNPHSKRISELIDSYHHLAVREKADKEWSKFVRKRNYMILLERYPVLNPRLRRYCSSSWTTPNRDTEPAKKINIPAAEAPVKPVQFDVEPFISQPLQLESITTVRQRHLAPQLQPKQTIHLEPHPKCLVVKRSMRCRQCEHNLSKADFNPSSIKFRINLSALYHVPEIRYILITAPVAEAQKSVKPGELQRRTSTTMSSLKSERMIQRDYKPGKTQHAVLTICNPAHRVTTVTLRQLTAEEETEKLAHLLQPSEPSSSKNVIRDKESVGDEQKPLEKTADVPPIVGSSGDEVERKVLTPCFSTVKLSLPTCEIKLAPRNDIAEYDEALAPNVAANYKDDPKVIAFRRGNKVGVRISLTPFQELSNVRPTAACPLTPVREESELLFDQFERSQLVPLRAALCLHFDYKNTTTSLLSEQRAAAAAAAAAANASASATNVVKSGAAGDSVLDGSNAKALASAATTASSPAAVPTGVSSPTTVTDQIQQVDLVVLLSFGDMVLED</sequence>
<keyword evidence="6" id="KW-1017">Isopeptide bond</keyword>
<evidence type="ECO:0000256" key="15">
    <source>
        <dbReference type="SAM" id="MobiDB-lite"/>
    </source>
</evidence>
<dbReference type="AlphaFoldDB" id="A0A4E0QY25"/>
<evidence type="ECO:0000256" key="12">
    <source>
        <dbReference type="ARBA" id="ARBA00034776"/>
    </source>
</evidence>
<keyword evidence="8" id="KW-0832">Ubl conjugation</keyword>
<dbReference type="EMBL" id="JXXN02004851">
    <property type="protein sequence ID" value="THD20289.1"/>
    <property type="molecule type" value="Genomic_DNA"/>
</dbReference>
<comment type="similarity">
    <text evidence="12">Belongs to the dynactin subunit 4 family.</text>
</comment>
<evidence type="ECO:0000256" key="1">
    <source>
        <dbReference type="ARBA" id="ARBA00004300"/>
    </source>
</evidence>
<evidence type="ECO:0000313" key="16">
    <source>
        <dbReference type="EMBL" id="THD20289.1"/>
    </source>
</evidence>
<evidence type="ECO:0000313" key="17">
    <source>
        <dbReference type="Proteomes" id="UP000230066"/>
    </source>
</evidence>
<dbReference type="GO" id="GO:0001725">
    <property type="term" value="C:stress fiber"/>
    <property type="evidence" value="ECO:0007669"/>
    <property type="project" value="UniProtKB-SubCell"/>
</dbReference>
<dbReference type="Proteomes" id="UP000230066">
    <property type="component" value="Unassembled WGS sequence"/>
</dbReference>
<gene>
    <name evidence="16" type="ORF">D915_009021</name>
</gene>
<dbReference type="Pfam" id="PF05502">
    <property type="entry name" value="Dynactin_p62"/>
    <property type="match status" value="2"/>
</dbReference>
<dbReference type="GO" id="GO:0005813">
    <property type="term" value="C:centrosome"/>
    <property type="evidence" value="ECO:0007669"/>
    <property type="project" value="UniProtKB-SubCell"/>
</dbReference>
<evidence type="ECO:0000256" key="5">
    <source>
        <dbReference type="ARBA" id="ARBA00022490"/>
    </source>
</evidence>
<dbReference type="GO" id="GO:0030016">
    <property type="term" value="C:myofibril"/>
    <property type="evidence" value="ECO:0007669"/>
    <property type="project" value="UniProtKB-SubCell"/>
</dbReference>
<comment type="caution">
    <text evidence="16">The sequence shown here is derived from an EMBL/GenBank/DDBJ whole genome shotgun (WGS) entry which is preliminary data.</text>
</comment>
<keyword evidence="11" id="KW-0206">Cytoskeleton</keyword>
<name>A0A4E0QY25_FASHE</name>
<dbReference type="PANTHER" id="PTHR13034">
    <property type="entry name" value="DYNACTIN P62 SUBUNIT"/>
    <property type="match status" value="1"/>
</dbReference>
<evidence type="ECO:0000256" key="13">
    <source>
        <dbReference type="ARBA" id="ARBA00034864"/>
    </source>
</evidence>
<evidence type="ECO:0000256" key="7">
    <source>
        <dbReference type="ARBA" id="ARBA00022553"/>
    </source>
</evidence>
<evidence type="ECO:0000256" key="3">
    <source>
        <dbReference type="ARBA" id="ARBA00004544"/>
    </source>
</evidence>
<evidence type="ECO:0000256" key="11">
    <source>
        <dbReference type="ARBA" id="ARBA00023212"/>
    </source>
</evidence>
<reference evidence="16" key="1">
    <citation type="submission" date="2019-03" db="EMBL/GenBank/DDBJ databases">
        <title>Improved annotation for the trematode Fasciola hepatica.</title>
        <authorList>
            <person name="Choi Y.-J."/>
            <person name="Martin J."/>
            <person name="Mitreva M."/>
        </authorList>
    </citation>
    <scope>NUCLEOTIDE SEQUENCE [LARGE SCALE GENOMIC DNA]</scope>
</reference>
<dbReference type="InterPro" id="IPR008603">
    <property type="entry name" value="DCTN4"/>
</dbReference>
<comment type="subunit">
    <text evidence="14">Subunit of dynactin, a multiprotein complex part of a tripartite complex with dynein and a adapter, such as BICDL1, BICD2 or HOOK3. The dynactin complex is built around ACTR1A/ACTB filament and consists of an actin-related filament composed of a shoulder domain, a pointed end and a barbed end. Its length is defined by its flexible shoulder domain. The soulder is composed of 2 DCTN1 subunits, 4 DCTN2 and 2 DCTN3. The 4 DCNT2 (via N-terminus) bind the ACTR1A filament and act as molecular rulers to determine the length. The pointed end is important for binding dynein-dynactin cargo adapters. Consists of 4 subunits: ACTR10, DCNT4, DCTN5 and DCTN6. The barbed end is composed of a CAPZA1:CAPZB heterodimers, which binds ACTR1A/ACTB filament and dynactin and stabilizes dynactin. Interacts with ATP7B, but not ATP7A, in a copper-dependent manner. Interacts with ANK2; this interaction is required for localization at costameres. Interacts with N4BP2L1.</text>
</comment>
<protein>
    <recommendedName>
        <fullName evidence="13">Dynactin subunit 4</fullName>
    </recommendedName>
</protein>
<evidence type="ECO:0000256" key="14">
    <source>
        <dbReference type="ARBA" id="ARBA00093507"/>
    </source>
</evidence>
<feature type="region of interest" description="Disordered" evidence="15">
    <location>
        <begin position="378"/>
        <end position="422"/>
    </location>
</feature>
<dbReference type="PANTHER" id="PTHR13034:SF2">
    <property type="entry name" value="DYNACTIN SUBUNIT 4"/>
    <property type="match status" value="1"/>
</dbReference>
<accession>A0A4E0QY25</accession>
<comment type="subcellular location">
    <subcellularLocation>
        <location evidence="3">Cytoplasm</location>
        <location evidence="3">Cell cortex</location>
    </subcellularLocation>
    <subcellularLocation>
        <location evidence="1">Cytoplasm</location>
        <location evidence="1">Cytoskeleton</location>
        <location evidence="1">Microtubule organizing center</location>
        <location evidence="1">Centrosome</location>
    </subcellularLocation>
    <subcellularLocation>
        <location evidence="2">Cytoplasm</location>
        <location evidence="2">Cytoskeleton</location>
        <location evidence="2">Stress fiber</location>
    </subcellularLocation>
    <subcellularLocation>
        <location evidence="4">Cytoplasm</location>
        <location evidence="4">Myofibril</location>
    </subcellularLocation>
</comment>
<evidence type="ECO:0000256" key="8">
    <source>
        <dbReference type="ARBA" id="ARBA00022843"/>
    </source>
</evidence>
<organism evidence="16 17">
    <name type="scientific">Fasciola hepatica</name>
    <name type="common">Liver fluke</name>
    <dbReference type="NCBI Taxonomy" id="6192"/>
    <lineage>
        <taxon>Eukaryota</taxon>
        <taxon>Metazoa</taxon>
        <taxon>Spiralia</taxon>
        <taxon>Lophotrochozoa</taxon>
        <taxon>Platyhelminthes</taxon>
        <taxon>Trematoda</taxon>
        <taxon>Digenea</taxon>
        <taxon>Plagiorchiida</taxon>
        <taxon>Echinostomata</taxon>
        <taxon>Echinostomatoidea</taxon>
        <taxon>Fasciolidae</taxon>
        <taxon>Fasciola</taxon>
    </lineage>
</organism>
<evidence type="ECO:0000256" key="9">
    <source>
        <dbReference type="ARBA" id="ARBA00022990"/>
    </source>
</evidence>
<dbReference type="GO" id="GO:0005869">
    <property type="term" value="C:dynactin complex"/>
    <property type="evidence" value="ECO:0007669"/>
    <property type="project" value="InterPro"/>
</dbReference>
<evidence type="ECO:0000256" key="6">
    <source>
        <dbReference type="ARBA" id="ARBA00022499"/>
    </source>
</evidence>
<feature type="compositionally biased region" description="Basic and acidic residues" evidence="15">
    <location>
        <begin position="395"/>
        <end position="413"/>
    </location>
</feature>
<keyword evidence="17" id="KW-1185">Reference proteome</keyword>
<keyword evidence="10" id="KW-0175">Coiled coil</keyword>
<proteinExistence type="inferred from homology"/>
<evidence type="ECO:0000256" key="2">
    <source>
        <dbReference type="ARBA" id="ARBA00004529"/>
    </source>
</evidence>
<keyword evidence="5" id="KW-0963">Cytoplasm</keyword>
<keyword evidence="7" id="KW-0597">Phosphoprotein</keyword>
<keyword evidence="9" id="KW-0007">Acetylation</keyword>
<evidence type="ECO:0000256" key="4">
    <source>
        <dbReference type="ARBA" id="ARBA00004657"/>
    </source>
</evidence>
<dbReference type="GO" id="GO:0005938">
    <property type="term" value="C:cell cortex"/>
    <property type="evidence" value="ECO:0007669"/>
    <property type="project" value="UniProtKB-SubCell"/>
</dbReference>
<evidence type="ECO:0000256" key="10">
    <source>
        <dbReference type="ARBA" id="ARBA00023054"/>
    </source>
</evidence>